<dbReference type="Gene3D" id="3.40.710.10">
    <property type="entry name" value="DD-peptidase/beta-lactamase superfamily"/>
    <property type="match status" value="1"/>
</dbReference>
<keyword evidence="12" id="KW-0812">Transmembrane</keyword>
<dbReference type="UniPathway" id="UPA00219"/>
<evidence type="ECO:0000256" key="14">
    <source>
        <dbReference type="ARBA" id="ARBA00022960"/>
    </source>
</evidence>
<dbReference type="EC" id="2.4.99.28" evidence="23"/>
<dbReference type="AlphaFoldDB" id="A0A101E512"/>
<evidence type="ECO:0000256" key="3">
    <source>
        <dbReference type="ARBA" id="ARBA00004752"/>
    </source>
</evidence>
<evidence type="ECO:0000256" key="25">
    <source>
        <dbReference type="ARBA" id="ARBA00060592"/>
    </source>
</evidence>
<evidence type="ECO:0000256" key="17">
    <source>
        <dbReference type="ARBA" id="ARBA00022989"/>
    </source>
</evidence>
<dbReference type="GO" id="GO:0006508">
    <property type="term" value="P:proteolysis"/>
    <property type="evidence" value="ECO:0007669"/>
    <property type="project" value="UniProtKB-KW"/>
</dbReference>
<dbReference type="InterPro" id="IPR012338">
    <property type="entry name" value="Beta-lactam/transpept-like"/>
</dbReference>
<comment type="function">
    <text evidence="1">Cell wall formation. Synthesis of cross-linked peptidoglycan from the lipid intermediates. The enzyme has a penicillin-insensitive transglycosylase N-terminal domain (formation of linear glycan strands) and a penicillin-sensitive transpeptidase C-terminal domain (cross-linking of the peptide subunits).</text>
</comment>
<dbReference type="GO" id="GO:0009002">
    <property type="term" value="F:serine-type D-Ala-D-Ala carboxypeptidase activity"/>
    <property type="evidence" value="ECO:0007669"/>
    <property type="project" value="UniProtKB-EC"/>
</dbReference>
<feature type="domain" description="Glycosyl transferase family 51" evidence="28">
    <location>
        <begin position="93"/>
        <end position="265"/>
    </location>
</feature>
<dbReference type="InterPro" id="IPR036950">
    <property type="entry name" value="PBP_transglycosylase"/>
</dbReference>
<dbReference type="InterPro" id="IPR001460">
    <property type="entry name" value="PCN-bd_Tpept"/>
</dbReference>
<dbReference type="PANTHER" id="PTHR32282:SF33">
    <property type="entry name" value="PEPTIDOGLYCAN GLYCOSYLTRANSFERASE"/>
    <property type="match status" value="1"/>
</dbReference>
<dbReference type="NCBIfam" id="TIGR02074">
    <property type="entry name" value="PBP_1a_fam"/>
    <property type="match status" value="1"/>
</dbReference>
<evidence type="ECO:0000256" key="11">
    <source>
        <dbReference type="ARBA" id="ARBA00022679"/>
    </source>
</evidence>
<evidence type="ECO:0000256" key="2">
    <source>
        <dbReference type="ARBA" id="ARBA00004401"/>
    </source>
</evidence>
<evidence type="ECO:0000256" key="18">
    <source>
        <dbReference type="ARBA" id="ARBA00023136"/>
    </source>
</evidence>
<feature type="domain" description="Penicillin-binding protein transpeptidase" evidence="27">
    <location>
        <begin position="371"/>
        <end position="623"/>
    </location>
</feature>
<comment type="subcellular location">
    <subcellularLocation>
        <location evidence="2">Cell membrane</location>
        <topology evidence="2">Single-pass type II membrane protein</topology>
    </subcellularLocation>
</comment>
<evidence type="ECO:0000256" key="13">
    <source>
        <dbReference type="ARBA" id="ARBA00022801"/>
    </source>
</evidence>
<evidence type="ECO:0000256" key="12">
    <source>
        <dbReference type="ARBA" id="ARBA00022692"/>
    </source>
</evidence>
<dbReference type="Gene3D" id="1.10.3810.10">
    <property type="entry name" value="Biosynthetic peptidoglycan transglycosylase-like"/>
    <property type="match status" value="1"/>
</dbReference>
<evidence type="ECO:0000256" key="1">
    <source>
        <dbReference type="ARBA" id="ARBA00002624"/>
    </source>
</evidence>
<keyword evidence="10" id="KW-0328">Glycosyltransferase</keyword>
<evidence type="ECO:0000256" key="10">
    <source>
        <dbReference type="ARBA" id="ARBA00022676"/>
    </source>
</evidence>
<evidence type="ECO:0000313" key="29">
    <source>
        <dbReference type="EMBL" id="HBT48987.1"/>
    </source>
</evidence>
<dbReference type="SUPFAM" id="SSF56601">
    <property type="entry name" value="beta-lactamase/transpeptidase-like"/>
    <property type="match status" value="1"/>
</dbReference>
<evidence type="ECO:0000256" key="20">
    <source>
        <dbReference type="ARBA" id="ARBA00023268"/>
    </source>
</evidence>
<feature type="compositionally biased region" description="Low complexity" evidence="26">
    <location>
        <begin position="799"/>
        <end position="831"/>
    </location>
</feature>
<dbReference type="InterPro" id="IPR050396">
    <property type="entry name" value="Glycosyltr_51/Transpeptidase"/>
</dbReference>
<evidence type="ECO:0000256" key="8">
    <source>
        <dbReference type="ARBA" id="ARBA00022645"/>
    </source>
</evidence>
<dbReference type="Pfam" id="PF00905">
    <property type="entry name" value="Transpeptidase"/>
    <property type="match status" value="1"/>
</dbReference>
<dbReference type="EMBL" id="DOLB01000067">
    <property type="protein sequence ID" value="HBT48987.1"/>
    <property type="molecule type" value="Genomic_DNA"/>
</dbReference>
<evidence type="ECO:0000256" key="22">
    <source>
        <dbReference type="ARBA" id="ARBA00034000"/>
    </source>
</evidence>
<proteinExistence type="inferred from homology"/>
<keyword evidence="13" id="KW-0378">Hydrolase</keyword>
<keyword evidence="15" id="KW-0735">Signal-anchor</keyword>
<evidence type="ECO:0000256" key="23">
    <source>
        <dbReference type="ARBA" id="ARBA00044770"/>
    </source>
</evidence>
<dbReference type="FunFam" id="1.10.3810.10:FF:000001">
    <property type="entry name" value="Penicillin-binding protein 1A"/>
    <property type="match status" value="1"/>
</dbReference>
<evidence type="ECO:0000256" key="16">
    <source>
        <dbReference type="ARBA" id="ARBA00022984"/>
    </source>
</evidence>
<dbReference type="InterPro" id="IPR001264">
    <property type="entry name" value="Glyco_trans_51"/>
</dbReference>
<keyword evidence="14" id="KW-0133">Cell shape</keyword>
<evidence type="ECO:0000256" key="7">
    <source>
        <dbReference type="ARBA" id="ARBA00018638"/>
    </source>
</evidence>
<evidence type="ECO:0000256" key="24">
    <source>
        <dbReference type="ARBA" id="ARBA00049902"/>
    </source>
</evidence>
<evidence type="ECO:0000256" key="5">
    <source>
        <dbReference type="ARBA" id="ARBA00007739"/>
    </source>
</evidence>
<evidence type="ECO:0000256" key="26">
    <source>
        <dbReference type="SAM" id="MobiDB-lite"/>
    </source>
</evidence>
<dbReference type="Proteomes" id="UP000264445">
    <property type="component" value="Unassembled WGS sequence"/>
</dbReference>
<dbReference type="GO" id="GO:0008955">
    <property type="term" value="F:peptidoglycan glycosyltransferase activity"/>
    <property type="evidence" value="ECO:0007669"/>
    <property type="project" value="UniProtKB-EC"/>
</dbReference>
<dbReference type="GO" id="GO:0071555">
    <property type="term" value="P:cell wall organization"/>
    <property type="evidence" value="ECO:0007669"/>
    <property type="project" value="UniProtKB-KW"/>
</dbReference>
<sequence length="843" mass="92751">MDKNSDLNLKRSRRKKNSEKKKKSSIKLFFKWVGIAFLILFFAAVGAIGGKVLAIIKNTPPISQEALTSQAQSSVVYAKDENGNWQRVAILHGADNRLWVPIEKIPKNLQNAFVAIEDQRFYKNKLGIDPKRIIGALIANIKAGGKPVEGASTITQQLVKNTMLSSEKTITRKIQEMVLAWRLEQIYSKQQILEAYLNTIYLGGPNVNAYGVQAASLAYFGKDVSQLDLAECAMIAGITKNPSRYSPYADLEAATERQHLVLKKMLEQGYITKEEYEKAISEKLVFKKTNFTTYEHKYFIDQVINDVADALSQHLNISHDEAIKKIYNGGLRIYSTMDLQIQKTMEEAFKNPKLFPPDIKDRSGNTRIVQGAMVVMDWRTGEVKGIVGGRETEETKGKTRIFNYATQGGRPAGSSIKPLTVYGPALEKGYTAATVVDDVPVFYKQWNWEPHNYESGKYRGLMTFREALTYSENVPAARIVVEMIGLHTAAEYGKKFGLTVTKDVASSPAALALGAGGAVTPLQEAAAYGAIANGGVYTTPITFTKVTDSKGKVILENKPSQHMVLTPQNAYILTSMMQDVVKYGTGTNARLPNMPVAGKTGTNESYNDAWFTGFTPYYVGSVWMGTGENIPMIYGGRGVVGGSYPAMLWRTVMAEIHKSLPYKDFERPPGIISVTVCKDSGELPTDLCHQDPRGDRTYTEIFAEGTQPTTYCTVHVLAKINSQNGKLATEFTPPDLVKDAVFIDPPGRTPEQNAVALDGKYVVPKDYDDTPPPAQPPSGEVLPPENTQNPPSQPPNEIQQPPGNTPPNNGGNNGTTQNPPQNNNNNTSSNPLEKIFPPKNSKP</sequence>
<comment type="similarity">
    <text evidence="5">In the N-terminal section; belongs to the glycosyltransferase 51 family.</text>
</comment>
<dbReference type="GO" id="GO:0046677">
    <property type="term" value="P:response to antibiotic"/>
    <property type="evidence" value="ECO:0007669"/>
    <property type="project" value="UniProtKB-KW"/>
</dbReference>
<dbReference type="Pfam" id="PF00912">
    <property type="entry name" value="Transgly"/>
    <property type="match status" value="1"/>
</dbReference>
<comment type="similarity">
    <text evidence="4">In the C-terminal section; belongs to the transpeptidase family.</text>
</comment>
<dbReference type="GO" id="GO:0009252">
    <property type="term" value="P:peptidoglycan biosynthetic process"/>
    <property type="evidence" value="ECO:0007669"/>
    <property type="project" value="UniProtKB-UniPathway"/>
</dbReference>
<gene>
    <name evidence="29" type="ORF">DEA61_03905</name>
</gene>
<organism evidence="29 30">
    <name type="scientific">Caldanaerobacter subterraneus</name>
    <dbReference type="NCBI Taxonomy" id="911092"/>
    <lineage>
        <taxon>Bacteria</taxon>
        <taxon>Bacillati</taxon>
        <taxon>Bacillota</taxon>
        <taxon>Clostridia</taxon>
        <taxon>Thermoanaerobacterales</taxon>
        <taxon>Thermoanaerobacteraceae</taxon>
        <taxon>Caldanaerobacter</taxon>
    </lineage>
</organism>
<dbReference type="PANTHER" id="PTHR32282">
    <property type="entry name" value="BINDING PROTEIN TRANSPEPTIDASE, PUTATIVE-RELATED"/>
    <property type="match status" value="1"/>
</dbReference>
<keyword evidence="9" id="KW-0645">Protease</keyword>
<evidence type="ECO:0000256" key="9">
    <source>
        <dbReference type="ARBA" id="ARBA00022670"/>
    </source>
</evidence>
<keyword evidence="8 29" id="KW-0121">Carboxypeptidase</keyword>
<comment type="caution">
    <text evidence="29">The sequence shown here is derived from an EMBL/GenBank/DDBJ whole genome shotgun (WGS) entry which is preliminary data.</text>
</comment>
<evidence type="ECO:0000256" key="4">
    <source>
        <dbReference type="ARBA" id="ARBA00007090"/>
    </source>
</evidence>
<keyword evidence="16" id="KW-0573">Peptidoglycan synthesis</keyword>
<keyword evidence="21" id="KW-0961">Cell wall biogenesis/degradation</keyword>
<feature type="region of interest" description="Disordered" evidence="26">
    <location>
        <begin position="763"/>
        <end position="843"/>
    </location>
</feature>
<dbReference type="GO" id="GO:0005886">
    <property type="term" value="C:plasma membrane"/>
    <property type="evidence" value="ECO:0007669"/>
    <property type="project" value="UniProtKB-SubCell"/>
</dbReference>
<reference evidence="29 30" key="1">
    <citation type="journal article" date="2018" name="Nat. Biotechnol.">
        <title>A standardized bacterial taxonomy based on genome phylogeny substantially revises the tree of life.</title>
        <authorList>
            <person name="Parks D.H."/>
            <person name="Chuvochina M."/>
            <person name="Waite D.W."/>
            <person name="Rinke C."/>
            <person name="Skarshewski A."/>
            <person name="Chaumeil P.A."/>
            <person name="Hugenholtz P."/>
        </authorList>
    </citation>
    <scope>NUCLEOTIDE SEQUENCE [LARGE SCALE GENOMIC DNA]</scope>
    <source>
        <strain evidence="29">UBA12544</strain>
    </source>
</reference>
<keyword evidence="20" id="KW-0511">Multifunctional enzyme</keyword>
<keyword evidence="19" id="KW-0046">Antibiotic resistance</keyword>
<evidence type="ECO:0000313" key="30">
    <source>
        <dbReference type="Proteomes" id="UP000264445"/>
    </source>
</evidence>
<accession>A0A101E512</accession>
<keyword evidence="11" id="KW-0808">Transferase</keyword>
<dbReference type="RefSeq" id="WP_278428873.1">
    <property type="nucleotide sequence ID" value="NZ_DOLB01000067.1"/>
</dbReference>
<protein>
    <recommendedName>
        <fullName evidence="7">Penicillin-binding protein 1A</fullName>
        <ecNumber evidence="23">2.4.99.28</ecNumber>
        <ecNumber evidence="6">3.4.16.4</ecNumber>
    </recommendedName>
</protein>
<comment type="catalytic activity">
    <reaction evidence="22">
        <text>Preferential cleavage: (Ac)2-L-Lys-D-Ala-|-D-Ala. Also transpeptidation of peptidyl-alanyl moieties that are N-acyl substituents of D-alanine.</text>
        <dbReference type="EC" id="3.4.16.4"/>
    </reaction>
</comment>
<comment type="catalytic activity">
    <reaction evidence="24">
        <text>[GlcNAc-(1-&gt;4)-Mur2Ac(oyl-L-Ala-gamma-D-Glu-L-Lys-D-Ala-D-Ala)](n)-di-trans,octa-cis-undecaprenyl diphosphate + beta-D-GlcNAc-(1-&gt;4)-Mur2Ac(oyl-L-Ala-gamma-D-Glu-L-Lys-D-Ala-D-Ala)-di-trans,octa-cis-undecaprenyl diphosphate = [GlcNAc-(1-&gt;4)-Mur2Ac(oyl-L-Ala-gamma-D-Glu-L-Lys-D-Ala-D-Ala)](n+1)-di-trans,octa-cis-undecaprenyl diphosphate + di-trans,octa-cis-undecaprenyl diphosphate + H(+)</text>
        <dbReference type="Rhea" id="RHEA:23708"/>
        <dbReference type="Rhea" id="RHEA-COMP:9602"/>
        <dbReference type="Rhea" id="RHEA-COMP:9603"/>
        <dbReference type="ChEBI" id="CHEBI:15378"/>
        <dbReference type="ChEBI" id="CHEBI:58405"/>
        <dbReference type="ChEBI" id="CHEBI:60033"/>
        <dbReference type="ChEBI" id="CHEBI:78435"/>
        <dbReference type="EC" id="2.4.99.28"/>
    </reaction>
</comment>
<dbReference type="InterPro" id="IPR023346">
    <property type="entry name" value="Lysozyme-like_dom_sf"/>
</dbReference>
<evidence type="ECO:0000259" key="27">
    <source>
        <dbReference type="Pfam" id="PF00905"/>
    </source>
</evidence>
<keyword evidence="18" id="KW-0472">Membrane</keyword>
<dbReference type="GO" id="GO:0008360">
    <property type="term" value="P:regulation of cell shape"/>
    <property type="evidence" value="ECO:0007669"/>
    <property type="project" value="UniProtKB-KW"/>
</dbReference>
<comment type="pathway">
    <text evidence="3">Cell wall biogenesis; peptidoglycan biosynthesis.</text>
</comment>
<evidence type="ECO:0000256" key="15">
    <source>
        <dbReference type="ARBA" id="ARBA00022968"/>
    </source>
</evidence>
<evidence type="ECO:0000256" key="21">
    <source>
        <dbReference type="ARBA" id="ARBA00023316"/>
    </source>
</evidence>
<evidence type="ECO:0000259" key="28">
    <source>
        <dbReference type="Pfam" id="PF00912"/>
    </source>
</evidence>
<evidence type="ECO:0000256" key="6">
    <source>
        <dbReference type="ARBA" id="ARBA00012448"/>
    </source>
</evidence>
<dbReference type="SUPFAM" id="SSF53955">
    <property type="entry name" value="Lysozyme-like"/>
    <property type="match status" value="1"/>
</dbReference>
<dbReference type="EC" id="3.4.16.4" evidence="6"/>
<keyword evidence="17" id="KW-1133">Transmembrane helix</keyword>
<comment type="pathway">
    <text evidence="25">Glycan biosynthesis.</text>
</comment>
<dbReference type="GO" id="GO:0008658">
    <property type="term" value="F:penicillin binding"/>
    <property type="evidence" value="ECO:0007669"/>
    <property type="project" value="InterPro"/>
</dbReference>
<name>A0A101E512_9THEO</name>
<evidence type="ECO:0000256" key="19">
    <source>
        <dbReference type="ARBA" id="ARBA00023251"/>
    </source>
</evidence>
<feature type="compositionally biased region" description="Polar residues" evidence="26">
    <location>
        <begin position="785"/>
        <end position="798"/>
    </location>
</feature>